<evidence type="ECO:0000256" key="2">
    <source>
        <dbReference type="ARBA" id="ARBA00006168"/>
    </source>
</evidence>
<evidence type="ECO:0000313" key="9">
    <source>
        <dbReference type="EMBL" id="OXA57177.1"/>
    </source>
</evidence>
<dbReference type="GO" id="GO:0003682">
    <property type="term" value="F:chromatin binding"/>
    <property type="evidence" value="ECO:0007669"/>
    <property type="project" value="TreeGrafter"/>
</dbReference>
<dbReference type="InterPro" id="IPR027417">
    <property type="entry name" value="P-loop_NTPase"/>
</dbReference>
<evidence type="ECO:0000256" key="5">
    <source>
        <dbReference type="ARBA" id="ARBA00022840"/>
    </source>
</evidence>
<organism evidence="9 10">
    <name type="scientific">Folsomia candida</name>
    <name type="common">Springtail</name>
    <dbReference type="NCBI Taxonomy" id="158441"/>
    <lineage>
        <taxon>Eukaryota</taxon>
        <taxon>Metazoa</taxon>
        <taxon>Ecdysozoa</taxon>
        <taxon>Arthropoda</taxon>
        <taxon>Hexapoda</taxon>
        <taxon>Collembola</taxon>
        <taxon>Entomobryomorpha</taxon>
        <taxon>Isotomoidea</taxon>
        <taxon>Isotomidae</taxon>
        <taxon>Proisotominae</taxon>
        <taxon>Folsomia</taxon>
    </lineage>
</organism>
<feature type="compositionally biased region" description="Acidic residues" evidence="8">
    <location>
        <begin position="670"/>
        <end position="688"/>
    </location>
</feature>
<dbReference type="EMBL" id="LNIX01000003">
    <property type="protein sequence ID" value="OXA57177.1"/>
    <property type="molecule type" value="Genomic_DNA"/>
</dbReference>
<comment type="subcellular location">
    <subcellularLocation>
        <location evidence="1">Nucleus</location>
    </subcellularLocation>
</comment>
<dbReference type="SUPFAM" id="SSF52540">
    <property type="entry name" value="P-loop containing nucleoside triphosphate hydrolases"/>
    <property type="match status" value="1"/>
</dbReference>
<dbReference type="Pfam" id="PF03215">
    <property type="entry name" value="Rad17"/>
    <property type="match status" value="1"/>
</dbReference>
<evidence type="ECO:0000313" key="10">
    <source>
        <dbReference type="Proteomes" id="UP000198287"/>
    </source>
</evidence>
<proteinExistence type="inferred from homology"/>
<dbReference type="Gene3D" id="1.10.8.60">
    <property type="match status" value="1"/>
</dbReference>
<dbReference type="STRING" id="158441.A0A226EJ89"/>
<evidence type="ECO:0000256" key="3">
    <source>
        <dbReference type="ARBA" id="ARBA00022741"/>
    </source>
</evidence>
<feature type="compositionally biased region" description="Basic and acidic residues" evidence="8">
    <location>
        <begin position="47"/>
        <end position="58"/>
    </location>
</feature>
<dbReference type="Pfam" id="PF21960">
    <property type="entry name" value="RCF1-5-like_lid"/>
    <property type="match status" value="1"/>
</dbReference>
<dbReference type="GO" id="GO:0003689">
    <property type="term" value="F:DNA clamp loader activity"/>
    <property type="evidence" value="ECO:0007669"/>
    <property type="project" value="TreeGrafter"/>
</dbReference>
<evidence type="ECO:0000256" key="8">
    <source>
        <dbReference type="SAM" id="MobiDB-lite"/>
    </source>
</evidence>
<dbReference type="Proteomes" id="UP000198287">
    <property type="component" value="Unassembled WGS sequence"/>
</dbReference>
<dbReference type="GO" id="GO:0033314">
    <property type="term" value="P:mitotic DNA replication checkpoint signaling"/>
    <property type="evidence" value="ECO:0007669"/>
    <property type="project" value="TreeGrafter"/>
</dbReference>
<evidence type="ECO:0000256" key="4">
    <source>
        <dbReference type="ARBA" id="ARBA00022763"/>
    </source>
</evidence>
<keyword evidence="3" id="KW-0547">Nucleotide-binding</keyword>
<dbReference type="Gene3D" id="3.40.50.300">
    <property type="entry name" value="P-loop containing nucleotide triphosphate hydrolases"/>
    <property type="match status" value="1"/>
</dbReference>
<feature type="region of interest" description="Disordered" evidence="8">
    <location>
        <begin position="1"/>
        <end position="89"/>
    </location>
</feature>
<dbReference type="AlphaFoldDB" id="A0A226EJ89"/>
<dbReference type="GO" id="GO:0006281">
    <property type="term" value="P:DNA repair"/>
    <property type="evidence" value="ECO:0007669"/>
    <property type="project" value="InterPro"/>
</dbReference>
<dbReference type="PANTHER" id="PTHR12172:SF0">
    <property type="entry name" value="CELL CYCLE CHECKPOINT PROTEIN RAD17"/>
    <property type="match status" value="1"/>
</dbReference>
<sequence>MADQEADEQAHKRIRLEDDDIVYIDLGDDDGEPFPVQSRPPRRIRRTKDTNDVNKEFHGGSSSSKVIPSTSGTPPSTKPKIGYGTGDGKKVSQIQKLQAAARMETNNKTSQKDILLRKGKKIKGCTWVDRNLPSNLDELFVHKKKVEEVTSWMKATMSSNRAVRSSKICVVTGPSGAGKTATVFLAAKELGLEIKEWVNPMSLTDYNADRLGKFDPDDIKVESQFDIFTNFLFRASQYSTIPIKGRTQSKHKLIIVEDFPNLFYKNSSQFHNNILKPFASLSVFPVIFIIADSASRERNVNNLFPKSLIQELNIGYISFNSVATSFMVKFMTTICSKEGVDADKSVLEAIANASGGDLRCAVNTLQFKFTPADSPLESPNFKAFKAPLGKKIKCPPLKDAHKFSDVEKDNTLFIFRALGKILYSKRNVLQNVELNNDVPESAEKYLRHNPLEDDPQCVIEKMEVSADTFINFLQQNYTPFFGSMDDVVLASEFLADSEFLLSRWPFDASGTASRSYKELESREEIALLIASRGLMYCNVHKTKNQWRPLNKPMLTDARVRIQKSCEIAKQIFPHEGAIQMNFYSEVIPFYSKLIRKHSSIWMQDQREFIMKLGIIERKKQPRVQHSLSEKDATEDANDDQSQEVDELEDIVEQNENEKIQIDQPTIGAQYEEDLEEYEIEDYSDEEKT</sequence>
<dbReference type="GO" id="GO:0005634">
    <property type="term" value="C:nucleus"/>
    <property type="evidence" value="ECO:0007669"/>
    <property type="project" value="UniProtKB-SubCell"/>
</dbReference>
<keyword evidence="5" id="KW-0067">ATP-binding</keyword>
<comment type="caution">
    <text evidence="9">The sequence shown here is derived from an EMBL/GenBank/DDBJ whole genome shotgun (WGS) entry which is preliminary data.</text>
</comment>
<protein>
    <submittedName>
        <fullName evidence="9">Cell cycle checkpoint protein RAD17</fullName>
    </submittedName>
</protein>
<reference evidence="9 10" key="1">
    <citation type="submission" date="2015-12" db="EMBL/GenBank/DDBJ databases">
        <title>The genome of Folsomia candida.</title>
        <authorList>
            <person name="Faddeeva A."/>
            <person name="Derks M.F."/>
            <person name="Anvar Y."/>
            <person name="Smit S."/>
            <person name="Van Straalen N."/>
            <person name="Roelofs D."/>
        </authorList>
    </citation>
    <scope>NUCLEOTIDE SEQUENCE [LARGE SCALE GENOMIC DNA]</scope>
    <source>
        <strain evidence="9 10">VU population</strain>
        <tissue evidence="9">Whole body</tissue>
    </source>
</reference>
<feature type="region of interest" description="Disordered" evidence="8">
    <location>
        <begin position="623"/>
        <end position="688"/>
    </location>
</feature>
<name>A0A226EJ89_FOLCA</name>
<feature type="compositionally biased region" description="Acidic residues" evidence="8">
    <location>
        <begin position="634"/>
        <end position="654"/>
    </location>
</feature>
<comment type="similarity">
    <text evidence="2">Belongs to the rad17/RAD24 family.</text>
</comment>
<keyword evidence="10" id="KW-1185">Reference proteome</keyword>
<keyword evidence="7" id="KW-0131">Cell cycle</keyword>
<dbReference type="InterPro" id="IPR047854">
    <property type="entry name" value="RFC_lid"/>
</dbReference>
<evidence type="ECO:0000256" key="7">
    <source>
        <dbReference type="ARBA" id="ARBA00023306"/>
    </source>
</evidence>
<dbReference type="GO" id="GO:0005524">
    <property type="term" value="F:ATP binding"/>
    <property type="evidence" value="ECO:0007669"/>
    <property type="project" value="UniProtKB-KW"/>
</dbReference>
<gene>
    <name evidence="9" type="ORF">Fcan01_07225</name>
</gene>
<dbReference type="OrthoDB" id="10265971at2759"/>
<dbReference type="CDD" id="cd18140">
    <property type="entry name" value="HLD_clamp_RFC"/>
    <property type="match status" value="1"/>
</dbReference>
<accession>A0A226EJ89</accession>
<keyword evidence="4" id="KW-0227">DNA damage</keyword>
<evidence type="ECO:0000256" key="6">
    <source>
        <dbReference type="ARBA" id="ARBA00023242"/>
    </source>
</evidence>
<keyword evidence="6" id="KW-0539">Nucleus</keyword>
<dbReference type="OMA" id="YNCLKMA"/>
<dbReference type="PANTHER" id="PTHR12172">
    <property type="entry name" value="CELL CYCLE CHECKPOINT PROTEIN RAD17"/>
    <property type="match status" value="1"/>
</dbReference>
<feature type="compositionally biased region" description="Acidic residues" evidence="8">
    <location>
        <begin position="17"/>
        <end position="32"/>
    </location>
</feature>
<evidence type="ECO:0000256" key="1">
    <source>
        <dbReference type="ARBA" id="ARBA00004123"/>
    </source>
</evidence>
<dbReference type="InterPro" id="IPR004582">
    <property type="entry name" value="Checkpoint_prot_Rad17_Rad24"/>
</dbReference>
<dbReference type="GO" id="GO:0000077">
    <property type="term" value="P:DNA damage checkpoint signaling"/>
    <property type="evidence" value="ECO:0007669"/>
    <property type="project" value="TreeGrafter"/>
</dbReference>